<dbReference type="Gene3D" id="3.10.350.10">
    <property type="entry name" value="LysM domain"/>
    <property type="match status" value="1"/>
</dbReference>
<reference evidence="3 4" key="1">
    <citation type="submission" date="2024-02" db="EMBL/GenBank/DDBJ databases">
        <title>A draft genome for the cacao thread blight pathogen Marasmius crinis-equi.</title>
        <authorList>
            <person name="Cohen S.P."/>
            <person name="Baruah I.K."/>
            <person name="Amoako-Attah I."/>
            <person name="Bukari Y."/>
            <person name="Meinhardt L.W."/>
            <person name="Bailey B.A."/>
        </authorList>
    </citation>
    <scope>NUCLEOTIDE SEQUENCE [LARGE SCALE GENOMIC DNA]</scope>
    <source>
        <strain evidence="3 4">GH-76</strain>
    </source>
</reference>
<dbReference type="SUPFAM" id="SSF54106">
    <property type="entry name" value="LysM domain"/>
    <property type="match status" value="1"/>
</dbReference>
<evidence type="ECO:0000313" key="3">
    <source>
        <dbReference type="EMBL" id="KAL0579732.1"/>
    </source>
</evidence>
<dbReference type="InterPro" id="IPR036779">
    <property type="entry name" value="LysM_dom_sf"/>
</dbReference>
<feature type="chain" id="PRO_5045477396" description="LysM domain-containing protein" evidence="1">
    <location>
        <begin position="19"/>
        <end position="244"/>
    </location>
</feature>
<accession>A0ABR3FW22</accession>
<comment type="caution">
    <text evidence="3">The sequence shown here is derived from an EMBL/GenBank/DDBJ whole genome shotgun (WGS) entry which is preliminary data.</text>
</comment>
<proteinExistence type="predicted"/>
<feature type="domain" description="LysM" evidence="2">
    <location>
        <begin position="28"/>
        <end position="75"/>
    </location>
</feature>
<keyword evidence="4" id="KW-1185">Reference proteome</keyword>
<evidence type="ECO:0000256" key="1">
    <source>
        <dbReference type="SAM" id="SignalP"/>
    </source>
</evidence>
<evidence type="ECO:0000259" key="2">
    <source>
        <dbReference type="PROSITE" id="PS51782"/>
    </source>
</evidence>
<dbReference type="Proteomes" id="UP001465976">
    <property type="component" value="Unassembled WGS sequence"/>
</dbReference>
<sequence>MILPLFSVLSLAAISTQALSIQATTCTQRYTVKDGDYCDLIEAKLHLKSGTIVKLNADTVDDDCGNLDIGQVICVATGSSSTVFGASSSTCTPTTTSTVSFTAGAVTSTTKATITQSVIGTHSSTVATTTVNGVNTIIVTPSPITSTVTIVNQPTVVIPTVSIITTVTTTATGAAATATVTRYYTCPSSSLDGRPYLASGTGGGNLQCQYRGPSGLSMCWFDLALGKLVGGAPLCPPNLVVDYY</sequence>
<dbReference type="InterPro" id="IPR018392">
    <property type="entry name" value="LysM"/>
</dbReference>
<protein>
    <recommendedName>
        <fullName evidence="2">LysM domain-containing protein</fullName>
    </recommendedName>
</protein>
<dbReference type="PROSITE" id="PS51782">
    <property type="entry name" value="LYSM"/>
    <property type="match status" value="1"/>
</dbReference>
<keyword evidence="1" id="KW-0732">Signal</keyword>
<evidence type="ECO:0000313" key="4">
    <source>
        <dbReference type="Proteomes" id="UP001465976"/>
    </source>
</evidence>
<name>A0ABR3FW22_9AGAR</name>
<gene>
    <name evidence="3" type="ORF">V5O48_002296</name>
</gene>
<dbReference type="EMBL" id="JBAHYK010000050">
    <property type="protein sequence ID" value="KAL0579732.1"/>
    <property type="molecule type" value="Genomic_DNA"/>
</dbReference>
<dbReference type="CDD" id="cd00118">
    <property type="entry name" value="LysM"/>
    <property type="match status" value="1"/>
</dbReference>
<feature type="signal peptide" evidence="1">
    <location>
        <begin position="1"/>
        <end position="18"/>
    </location>
</feature>
<organism evidence="3 4">
    <name type="scientific">Marasmius crinis-equi</name>
    <dbReference type="NCBI Taxonomy" id="585013"/>
    <lineage>
        <taxon>Eukaryota</taxon>
        <taxon>Fungi</taxon>
        <taxon>Dikarya</taxon>
        <taxon>Basidiomycota</taxon>
        <taxon>Agaricomycotina</taxon>
        <taxon>Agaricomycetes</taxon>
        <taxon>Agaricomycetidae</taxon>
        <taxon>Agaricales</taxon>
        <taxon>Marasmiineae</taxon>
        <taxon>Marasmiaceae</taxon>
        <taxon>Marasmius</taxon>
    </lineage>
</organism>
<dbReference type="Pfam" id="PF01476">
    <property type="entry name" value="LysM"/>
    <property type="match status" value="1"/>
</dbReference>